<evidence type="ECO:0008006" key="4">
    <source>
        <dbReference type="Google" id="ProtNLM"/>
    </source>
</evidence>
<proteinExistence type="predicted"/>
<keyword evidence="1" id="KW-1133">Transmembrane helix</keyword>
<name>A0ABQ3B2I7_9GAMM</name>
<keyword evidence="1" id="KW-0472">Membrane</keyword>
<keyword evidence="3" id="KW-1185">Reference proteome</keyword>
<dbReference type="EMBL" id="BMYZ01000001">
    <property type="protein sequence ID" value="GGY71285.1"/>
    <property type="molecule type" value="Genomic_DNA"/>
</dbReference>
<gene>
    <name evidence="2" type="ORF">GCM10011613_14950</name>
</gene>
<keyword evidence="1" id="KW-0812">Transmembrane</keyword>
<accession>A0ABQ3B2I7</accession>
<evidence type="ECO:0000256" key="1">
    <source>
        <dbReference type="SAM" id="Phobius"/>
    </source>
</evidence>
<evidence type="ECO:0000313" key="3">
    <source>
        <dbReference type="Proteomes" id="UP000619761"/>
    </source>
</evidence>
<feature type="transmembrane region" description="Helical" evidence="1">
    <location>
        <begin position="6"/>
        <end position="29"/>
    </location>
</feature>
<dbReference type="RefSeq" id="WP_189417187.1">
    <property type="nucleotide sequence ID" value="NZ_BMYZ01000001.1"/>
</dbReference>
<organism evidence="2 3">
    <name type="scientific">Cellvibrio zantedeschiae</name>
    <dbReference type="NCBI Taxonomy" id="1237077"/>
    <lineage>
        <taxon>Bacteria</taxon>
        <taxon>Pseudomonadati</taxon>
        <taxon>Pseudomonadota</taxon>
        <taxon>Gammaproteobacteria</taxon>
        <taxon>Cellvibrionales</taxon>
        <taxon>Cellvibrionaceae</taxon>
        <taxon>Cellvibrio</taxon>
    </lineage>
</organism>
<reference evidence="3" key="1">
    <citation type="journal article" date="2019" name="Int. J. Syst. Evol. Microbiol.">
        <title>The Global Catalogue of Microorganisms (GCM) 10K type strain sequencing project: providing services to taxonomists for standard genome sequencing and annotation.</title>
        <authorList>
            <consortium name="The Broad Institute Genomics Platform"/>
            <consortium name="The Broad Institute Genome Sequencing Center for Infectious Disease"/>
            <person name="Wu L."/>
            <person name="Ma J."/>
        </authorList>
    </citation>
    <scope>NUCLEOTIDE SEQUENCE [LARGE SCALE GENOMIC DNA]</scope>
    <source>
        <strain evidence="3">KCTC 32239</strain>
    </source>
</reference>
<sequence length="46" mass="4914">MYIDTVVASGLIIVALICVMAAYIGVFAYKHIKQDVAASEKAGLQK</sequence>
<comment type="caution">
    <text evidence="2">The sequence shown here is derived from an EMBL/GenBank/DDBJ whole genome shotgun (WGS) entry which is preliminary data.</text>
</comment>
<protein>
    <recommendedName>
        <fullName evidence="4">DUF3149 domain-containing protein</fullName>
    </recommendedName>
</protein>
<evidence type="ECO:0000313" key="2">
    <source>
        <dbReference type="EMBL" id="GGY71285.1"/>
    </source>
</evidence>
<dbReference type="Proteomes" id="UP000619761">
    <property type="component" value="Unassembled WGS sequence"/>
</dbReference>